<reference evidence="2 3" key="1">
    <citation type="submission" date="2018-10" db="EMBL/GenBank/DDBJ databases">
        <title>Genomic Encyclopedia of Archaeal and Bacterial Type Strains, Phase II (KMG-II): from individual species to whole genera.</title>
        <authorList>
            <person name="Goeker M."/>
        </authorList>
    </citation>
    <scope>NUCLEOTIDE SEQUENCE [LARGE SCALE GENOMIC DNA]</scope>
    <source>
        <strain evidence="2 3">DSM 43383</strain>
    </source>
</reference>
<dbReference type="EMBL" id="RBWU01000001">
    <property type="protein sequence ID" value="RKS79897.1"/>
    <property type="molecule type" value="Genomic_DNA"/>
</dbReference>
<dbReference type="Proteomes" id="UP000274601">
    <property type="component" value="Unassembled WGS sequence"/>
</dbReference>
<accession>A0A495R0M8</accession>
<proteinExistence type="predicted"/>
<protein>
    <submittedName>
        <fullName evidence="2">Uncharacterized protein</fullName>
    </submittedName>
</protein>
<evidence type="ECO:0000256" key="1">
    <source>
        <dbReference type="SAM" id="MobiDB-lite"/>
    </source>
</evidence>
<gene>
    <name evidence="2" type="ORF">BZB76_1380</name>
</gene>
<dbReference type="RefSeq" id="WP_147449356.1">
    <property type="nucleotide sequence ID" value="NZ_RBWU01000001.1"/>
</dbReference>
<dbReference type="OrthoDB" id="3785441at2"/>
<organism evidence="2 3">
    <name type="scientific">Actinomadura pelletieri DSM 43383</name>
    <dbReference type="NCBI Taxonomy" id="1120940"/>
    <lineage>
        <taxon>Bacteria</taxon>
        <taxon>Bacillati</taxon>
        <taxon>Actinomycetota</taxon>
        <taxon>Actinomycetes</taxon>
        <taxon>Streptosporangiales</taxon>
        <taxon>Thermomonosporaceae</taxon>
        <taxon>Actinomadura</taxon>
    </lineage>
</organism>
<evidence type="ECO:0000313" key="2">
    <source>
        <dbReference type="EMBL" id="RKS79897.1"/>
    </source>
</evidence>
<dbReference type="InterPro" id="IPR046036">
    <property type="entry name" value="DUF5994"/>
</dbReference>
<name>A0A495R0M8_9ACTN</name>
<sequence length="175" mass="18668">MRTAAGPGAAVGRPPPSAPRLALQQAAPVDRTGPARGGRDRTLLDGGWWPLSADPVAELPGLLLALRAHGSPEDHQPIKHVLLRTGDWDSHPRRLLVHGPDDTREVRLSWFDNLPPGLLTAVYADGRRIDLLTVPASTDHTVAQASLELAAHPNHRSAPDLLAAFTAPTGQHVPD</sequence>
<dbReference type="Pfam" id="PF19457">
    <property type="entry name" value="DUF5994"/>
    <property type="match status" value="1"/>
</dbReference>
<evidence type="ECO:0000313" key="3">
    <source>
        <dbReference type="Proteomes" id="UP000274601"/>
    </source>
</evidence>
<keyword evidence="3" id="KW-1185">Reference proteome</keyword>
<feature type="compositionally biased region" description="Low complexity" evidence="1">
    <location>
        <begin position="1"/>
        <end position="12"/>
    </location>
</feature>
<feature type="region of interest" description="Disordered" evidence="1">
    <location>
        <begin position="1"/>
        <end position="40"/>
    </location>
</feature>
<comment type="caution">
    <text evidence="2">The sequence shown here is derived from an EMBL/GenBank/DDBJ whole genome shotgun (WGS) entry which is preliminary data.</text>
</comment>
<dbReference type="AlphaFoldDB" id="A0A495R0M8"/>